<protein>
    <recommendedName>
        <fullName evidence="3">3-oxoacyl-ACP synthase</fullName>
    </recommendedName>
</protein>
<dbReference type="InterPro" id="IPR016039">
    <property type="entry name" value="Thiolase-like"/>
</dbReference>
<evidence type="ECO:0000313" key="2">
    <source>
        <dbReference type="Proteomes" id="UP001357452"/>
    </source>
</evidence>
<dbReference type="SUPFAM" id="SSF53901">
    <property type="entry name" value="Thiolase-like"/>
    <property type="match status" value="1"/>
</dbReference>
<reference evidence="1 2" key="1">
    <citation type="submission" date="2024-01" db="EMBL/GenBank/DDBJ databases">
        <title>Niabella digestum sp. nov., isolated from waste digestion system.</title>
        <authorList>
            <person name="Zhang L."/>
        </authorList>
    </citation>
    <scope>NUCLEOTIDE SEQUENCE [LARGE SCALE GENOMIC DNA]</scope>
    <source>
        <strain evidence="1 2">A18</strain>
    </source>
</reference>
<name>A0ABU7RHR0_9BACT</name>
<evidence type="ECO:0000313" key="1">
    <source>
        <dbReference type="EMBL" id="MEE6187322.1"/>
    </source>
</evidence>
<evidence type="ECO:0008006" key="3">
    <source>
        <dbReference type="Google" id="ProtNLM"/>
    </source>
</evidence>
<gene>
    <name evidence="1" type="ORF">V2H41_08560</name>
</gene>
<accession>A0ABU7RHR0</accession>
<dbReference type="Gene3D" id="3.40.47.10">
    <property type="match status" value="1"/>
</dbReference>
<proteinExistence type="predicted"/>
<dbReference type="Proteomes" id="UP001357452">
    <property type="component" value="Unassembled WGS sequence"/>
</dbReference>
<comment type="caution">
    <text evidence="1">The sequence shown here is derived from an EMBL/GenBank/DDBJ whole genome shotgun (WGS) entry which is preliminary data.</text>
</comment>
<keyword evidence="2" id="KW-1185">Reference proteome</keyword>
<sequence>MDNLCKLGTLAAHVLLHHLRLENYQPEDIGIVLSNSNASIEADVKYYESSKAYPSPALFVYTLPNIVIGEISIRYGCKGENAFFVSEQFDARLLHFYVMDLLRHQRIKACICGWSDVVNDTMEACLFFVEVGNHNGVNFTAENIDKYYKQDLNGKE</sequence>
<organism evidence="1 2">
    <name type="scientific">Niabella digestorum</name>
    <dbReference type="NCBI Taxonomy" id="3117701"/>
    <lineage>
        <taxon>Bacteria</taxon>
        <taxon>Pseudomonadati</taxon>
        <taxon>Bacteroidota</taxon>
        <taxon>Chitinophagia</taxon>
        <taxon>Chitinophagales</taxon>
        <taxon>Chitinophagaceae</taxon>
        <taxon>Niabella</taxon>
    </lineage>
</organism>
<dbReference type="EMBL" id="JAZGLY010000004">
    <property type="protein sequence ID" value="MEE6187322.1"/>
    <property type="molecule type" value="Genomic_DNA"/>
</dbReference>